<keyword evidence="1" id="KW-0812">Transmembrane</keyword>
<dbReference type="EMBL" id="GAIX01007068">
    <property type="protein sequence ID" value="JAA85492.1"/>
    <property type="molecule type" value="Transcribed_RNA"/>
</dbReference>
<keyword evidence="1" id="KW-1133">Transmembrane helix</keyword>
<reference evidence="2" key="1">
    <citation type="journal article" date="2013" name="BMC Genomics">
        <title>Unscrambling butterfly oogenesis.</title>
        <authorList>
            <person name="Carter J.M."/>
            <person name="Baker S.C."/>
            <person name="Pink R."/>
            <person name="Carter D.R."/>
            <person name="Collins A."/>
            <person name="Tomlin J."/>
            <person name="Gibbs M."/>
            <person name="Breuker C.J."/>
        </authorList>
    </citation>
    <scope>NUCLEOTIDE SEQUENCE</scope>
    <source>
        <tissue evidence="2">Ovary</tissue>
    </source>
</reference>
<name>S4PWB7_9NEOP</name>
<organism evidence="2">
    <name type="scientific">Pararge aegeria</name>
    <name type="common">speckled wood butterfly</name>
    <dbReference type="NCBI Taxonomy" id="116150"/>
    <lineage>
        <taxon>Eukaryota</taxon>
        <taxon>Metazoa</taxon>
        <taxon>Ecdysozoa</taxon>
        <taxon>Arthropoda</taxon>
        <taxon>Hexapoda</taxon>
        <taxon>Insecta</taxon>
        <taxon>Pterygota</taxon>
        <taxon>Neoptera</taxon>
        <taxon>Endopterygota</taxon>
        <taxon>Lepidoptera</taxon>
        <taxon>Glossata</taxon>
        <taxon>Ditrysia</taxon>
        <taxon>Papilionoidea</taxon>
        <taxon>Nymphalidae</taxon>
        <taxon>Satyrinae</taxon>
        <taxon>Satyrini</taxon>
        <taxon>Parargina</taxon>
        <taxon>Pararge</taxon>
    </lineage>
</organism>
<feature type="transmembrane region" description="Helical" evidence="1">
    <location>
        <begin position="21"/>
        <end position="40"/>
    </location>
</feature>
<dbReference type="AlphaFoldDB" id="S4PWB7"/>
<reference evidence="2" key="2">
    <citation type="submission" date="2013-05" db="EMBL/GenBank/DDBJ databases">
        <authorList>
            <person name="Carter J.-M."/>
            <person name="Baker S.C."/>
            <person name="Pink R."/>
            <person name="Carter D.R.F."/>
            <person name="Collins A."/>
            <person name="Tomlin J."/>
            <person name="Gibbs M."/>
            <person name="Breuker C.J."/>
        </authorList>
    </citation>
    <scope>NUCLEOTIDE SEQUENCE</scope>
    <source>
        <tissue evidence="2">Ovary</tissue>
    </source>
</reference>
<protein>
    <submittedName>
        <fullName evidence="2">Uncharacterized protein</fullName>
    </submittedName>
</protein>
<proteinExistence type="predicted"/>
<evidence type="ECO:0000256" key="1">
    <source>
        <dbReference type="SAM" id="Phobius"/>
    </source>
</evidence>
<accession>S4PWB7</accession>
<keyword evidence="1" id="KW-0472">Membrane</keyword>
<sequence>MSTAMSHRLNLETNLGQISQLLGQLFVTFFILAFYFLQVFPKEEYILNMILNQAAFLPGAWMDVLIPQRLPLH</sequence>
<evidence type="ECO:0000313" key="2">
    <source>
        <dbReference type="EMBL" id="JAA85492.1"/>
    </source>
</evidence>